<keyword evidence="8" id="KW-1185">Reference proteome</keyword>
<organism evidence="7 8">
    <name type="scientific">Halalkalibacter alkaliphilus</name>
    <dbReference type="NCBI Taxonomy" id="2917993"/>
    <lineage>
        <taxon>Bacteria</taxon>
        <taxon>Bacillati</taxon>
        <taxon>Bacillota</taxon>
        <taxon>Bacilli</taxon>
        <taxon>Bacillales</taxon>
        <taxon>Bacillaceae</taxon>
        <taxon>Halalkalibacter</taxon>
    </lineage>
</organism>
<feature type="short sequence motif" description="DGA/G" evidence="4">
    <location>
        <begin position="160"/>
        <end position="162"/>
    </location>
</feature>
<keyword evidence="5" id="KW-0812">Transmembrane</keyword>
<sequence>MQNCGLVLEGGGMKGLYTAGVLEYFLEKDLFFLYVIGVSAGACMGASYVSRQKGRNKKVNVGLVNDPRYLSFRNFLFKREMFGMDFLFDEVPNHIVPFDFDTFAMTKQQFLIGTMDCHSGEAIYYNKQRHKDDILKIIRASSSIPFIARPVEYDGRLLLDGGLVDPIPLGKAKKDGNQKNIVIMTKSTNERLKASRVSSVLKRLYRKFPAVADSFEKRLITYNDTLSFIESEQEEKNVFLIQPSIDLSLSGFERNQKRLLELYELGYHDAKLQFERLKKWLEE</sequence>
<dbReference type="PANTHER" id="PTHR14226">
    <property type="entry name" value="NEUROPATHY TARGET ESTERASE/SWISS CHEESE D.MELANOGASTER"/>
    <property type="match status" value="1"/>
</dbReference>
<evidence type="ECO:0000256" key="5">
    <source>
        <dbReference type="SAM" id="Phobius"/>
    </source>
</evidence>
<feature type="domain" description="PNPLA" evidence="6">
    <location>
        <begin position="6"/>
        <end position="173"/>
    </location>
</feature>
<evidence type="ECO:0000313" key="7">
    <source>
        <dbReference type="EMBL" id="MCL7745708.1"/>
    </source>
</evidence>
<feature type="short sequence motif" description="GXGXXG" evidence="4">
    <location>
        <begin position="10"/>
        <end position="15"/>
    </location>
</feature>
<evidence type="ECO:0000256" key="2">
    <source>
        <dbReference type="ARBA" id="ARBA00022963"/>
    </source>
</evidence>
<dbReference type="Pfam" id="PF19890">
    <property type="entry name" value="DUF6363"/>
    <property type="match status" value="1"/>
</dbReference>
<dbReference type="Pfam" id="PF01734">
    <property type="entry name" value="Patatin"/>
    <property type="match status" value="1"/>
</dbReference>
<accession>A0A9X2CMK5</accession>
<evidence type="ECO:0000256" key="1">
    <source>
        <dbReference type="ARBA" id="ARBA00022801"/>
    </source>
</evidence>
<name>A0A9X2CMK5_9BACI</name>
<dbReference type="CDD" id="cd07208">
    <property type="entry name" value="Pat_hypo_Ecoli_yjju_like"/>
    <property type="match status" value="1"/>
</dbReference>
<protein>
    <submittedName>
        <fullName evidence="7">Patatin family protein</fullName>
    </submittedName>
</protein>
<dbReference type="InterPro" id="IPR050301">
    <property type="entry name" value="NTE"/>
</dbReference>
<comment type="caution">
    <text evidence="7">The sequence shown here is derived from an EMBL/GenBank/DDBJ whole genome shotgun (WGS) entry which is preliminary data.</text>
</comment>
<evidence type="ECO:0000256" key="4">
    <source>
        <dbReference type="PROSITE-ProRule" id="PRU01161"/>
    </source>
</evidence>
<feature type="active site" description="Proton acceptor" evidence="4">
    <location>
        <position position="160"/>
    </location>
</feature>
<dbReference type="PROSITE" id="PS51635">
    <property type="entry name" value="PNPLA"/>
    <property type="match status" value="1"/>
</dbReference>
<dbReference type="EMBL" id="JAKRYL010000001">
    <property type="protein sequence ID" value="MCL7745708.1"/>
    <property type="molecule type" value="Genomic_DNA"/>
</dbReference>
<dbReference type="InterPro" id="IPR045943">
    <property type="entry name" value="DUF6363"/>
</dbReference>
<dbReference type="PANTHER" id="PTHR14226:SF25">
    <property type="entry name" value="PHOSPHOESTERASE"/>
    <property type="match status" value="1"/>
</dbReference>
<dbReference type="Gene3D" id="3.40.1090.10">
    <property type="entry name" value="Cytosolic phospholipase A2 catalytic domain"/>
    <property type="match status" value="2"/>
</dbReference>
<keyword evidence="5" id="KW-0472">Membrane</keyword>
<evidence type="ECO:0000259" key="6">
    <source>
        <dbReference type="PROSITE" id="PS51635"/>
    </source>
</evidence>
<dbReference type="InterPro" id="IPR037483">
    <property type="entry name" value="YjjU-like"/>
</dbReference>
<keyword evidence="5" id="KW-1133">Transmembrane helix</keyword>
<feature type="active site" description="Nucleophile" evidence="4">
    <location>
        <position position="39"/>
    </location>
</feature>
<keyword evidence="3 4" id="KW-0443">Lipid metabolism</keyword>
<keyword evidence="2 4" id="KW-0442">Lipid degradation</keyword>
<feature type="short sequence motif" description="GXSXG" evidence="4">
    <location>
        <begin position="37"/>
        <end position="41"/>
    </location>
</feature>
<feature type="transmembrane region" description="Helical" evidence="5">
    <location>
        <begin position="31"/>
        <end position="49"/>
    </location>
</feature>
<dbReference type="SUPFAM" id="SSF52151">
    <property type="entry name" value="FabD/lysophospholipase-like"/>
    <property type="match status" value="1"/>
</dbReference>
<gene>
    <name evidence="7" type="ORF">MF646_01120</name>
</gene>
<reference evidence="7" key="1">
    <citation type="submission" date="2022-02" db="EMBL/GenBank/DDBJ databases">
        <title>Halalkalibacter sp. nov. isolated from Lonar Lake, India.</title>
        <authorList>
            <person name="Joshi A."/>
            <person name="Thite S."/>
            <person name="Lodha T."/>
        </authorList>
    </citation>
    <scope>NUCLEOTIDE SEQUENCE</scope>
    <source>
        <strain evidence="7">MEB205</strain>
    </source>
</reference>
<dbReference type="GO" id="GO:0016042">
    <property type="term" value="P:lipid catabolic process"/>
    <property type="evidence" value="ECO:0007669"/>
    <property type="project" value="UniProtKB-UniRule"/>
</dbReference>
<evidence type="ECO:0000256" key="3">
    <source>
        <dbReference type="ARBA" id="ARBA00023098"/>
    </source>
</evidence>
<dbReference type="InterPro" id="IPR002641">
    <property type="entry name" value="PNPLA_dom"/>
</dbReference>
<evidence type="ECO:0000313" key="8">
    <source>
        <dbReference type="Proteomes" id="UP001139150"/>
    </source>
</evidence>
<dbReference type="InterPro" id="IPR016035">
    <property type="entry name" value="Acyl_Trfase/lysoPLipase"/>
</dbReference>
<dbReference type="GO" id="GO:0016787">
    <property type="term" value="F:hydrolase activity"/>
    <property type="evidence" value="ECO:0007669"/>
    <property type="project" value="UniProtKB-UniRule"/>
</dbReference>
<keyword evidence="1 4" id="KW-0378">Hydrolase</keyword>
<proteinExistence type="predicted"/>
<dbReference type="Proteomes" id="UP001139150">
    <property type="component" value="Unassembled WGS sequence"/>
</dbReference>
<dbReference type="AlphaFoldDB" id="A0A9X2CMK5"/>
<dbReference type="RefSeq" id="WP_250094640.1">
    <property type="nucleotide sequence ID" value="NZ_JAKRYL010000001.1"/>
</dbReference>